<dbReference type="PROSITE" id="PS50181">
    <property type="entry name" value="FBOX"/>
    <property type="match status" value="1"/>
</dbReference>
<reference evidence="6 7" key="1">
    <citation type="journal article" date="2016" name="Proc. Natl. Acad. Sci. U.S.A.">
        <title>Comparative genomics of biotechnologically important yeasts.</title>
        <authorList>
            <person name="Riley R."/>
            <person name="Haridas S."/>
            <person name="Wolfe K.H."/>
            <person name="Lopes M.R."/>
            <person name="Hittinger C.T."/>
            <person name="Goeker M."/>
            <person name="Salamov A.A."/>
            <person name="Wisecaver J.H."/>
            <person name="Long T.M."/>
            <person name="Calvey C.H."/>
            <person name="Aerts A.L."/>
            <person name="Barry K.W."/>
            <person name="Choi C."/>
            <person name="Clum A."/>
            <person name="Coughlan A.Y."/>
            <person name="Deshpande S."/>
            <person name="Douglass A.P."/>
            <person name="Hanson S.J."/>
            <person name="Klenk H.-P."/>
            <person name="LaButti K.M."/>
            <person name="Lapidus A."/>
            <person name="Lindquist E.A."/>
            <person name="Lipzen A.M."/>
            <person name="Meier-Kolthoff J.P."/>
            <person name="Ohm R.A."/>
            <person name="Otillar R.P."/>
            <person name="Pangilinan J.L."/>
            <person name="Peng Y."/>
            <person name="Rokas A."/>
            <person name="Rosa C.A."/>
            <person name="Scheuner C."/>
            <person name="Sibirny A.A."/>
            <person name="Slot J.C."/>
            <person name="Stielow J.B."/>
            <person name="Sun H."/>
            <person name="Kurtzman C.P."/>
            <person name="Blackwell M."/>
            <person name="Grigoriev I.V."/>
            <person name="Jeffries T.W."/>
        </authorList>
    </citation>
    <scope>NUCLEOTIDE SEQUENCE [LARGE SCALE GENOMIC DNA]</scope>
    <source>
        <strain evidence="6 7">NRRL Y-11557</strain>
    </source>
</reference>
<dbReference type="Gene3D" id="1.20.1280.50">
    <property type="match status" value="1"/>
</dbReference>
<evidence type="ECO:0000313" key="6">
    <source>
        <dbReference type="EMBL" id="ODQ73108.1"/>
    </source>
</evidence>
<feature type="domain" description="F-box" evidence="5">
    <location>
        <begin position="28"/>
        <end position="74"/>
    </location>
</feature>
<dbReference type="AlphaFoldDB" id="A0A1E3Q6A0"/>
<dbReference type="PROSITE" id="PS50082">
    <property type="entry name" value="WD_REPEATS_2"/>
    <property type="match status" value="1"/>
</dbReference>
<organism evidence="6 7">
    <name type="scientific">Lipomyces starkeyi NRRL Y-11557</name>
    <dbReference type="NCBI Taxonomy" id="675824"/>
    <lineage>
        <taxon>Eukaryota</taxon>
        <taxon>Fungi</taxon>
        <taxon>Dikarya</taxon>
        <taxon>Ascomycota</taxon>
        <taxon>Saccharomycotina</taxon>
        <taxon>Lipomycetes</taxon>
        <taxon>Lipomycetales</taxon>
        <taxon>Lipomycetaceae</taxon>
        <taxon>Lipomyces</taxon>
    </lineage>
</organism>
<dbReference type="SUPFAM" id="SSF50978">
    <property type="entry name" value="WD40 repeat-like"/>
    <property type="match status" value="1"/>
</dbReference>
<dbReference type="InterPro" id="IPR036322">
    <property type="entry name" value="WD40_repeat_dom_sf"/>
</dbReference>
<dbReference type="Pfam" id="PF25499">
    <property type="entry name" value="Beta-prop_pof12"/>
    <property type="match status" value="1"/>
</dbReference>
<dbReference type="InterPro" id="IPR036047">
    <property type="entry name" value="F-box-like_dom_sf"/>
</dbReference>
<dbReference type="Proteomes" id="UP000094385">
    <property type="component" value="Unassembled WGS sequence"/>
</dbReference>
<protein>
    <recommendedName>
        <fullName evidence="5">F-box domain-containing protein</fullName>
    </recommendedName>
</protein>
<accession>A0A1E3Q6A0</accession>
<keyword evidence="7" id="KW-1185">Reference proteome</keyword>
<dbReference type="InterPro" id="IPR001810">
    <property type="entry name" value="F-box_dom"/>
</dbReference>
<dbReference type="PANTHER" id="PTHR46550:SF1">
    <property type="entry name" value="F-BOX PROTEIN 3"/>
    <property type="match status" value="1"/>
</dbReference>
<gene>
    <name evidence="6" type="ORF">LIPSTDRAFT_3455</name>
</gene>
<dbReference type="InterPro" id="IPR015943">
    <property type="entry name" value="WD40/YVTN_repeat-like_dom_sf"/>
</dbReference>
<comment type="pathway">
    <text evidence="1">Protein modification; protein ubiquitination.</text>
</comment>
<feature type="repeat" description="WD" evidence="3">
    <location>
        <begin position="444"/>
        <end position="479"/>
    </location>
</feature>
<evidence type="ECO:0000313" key="7">
    <source>
        <dbReference type="Proteomes" id="UP000094385"/>
    </source>
</evidence>
<dbReference type="SUPFAM" id="SSF81383">
    <property type="entry name" value="F-box domain"/>
    <property type="match status" value="1"/>
</dbReference>
<evidence type="ECO:0000256" key="4">
    <source>
        <dbReference type="SAM" id="MobiDB-lite"/>
    </source>
</evidence>
<dbReference type="GO" id="GO:0005737">
    <property type="term" value="C:cytoplasm"/>
    <property type="evidence" value="ECO:0007669"/>
    <property type="project" value="TreeGrafter"/>
</dbReference>
<dbReference type="Pfam" id="PF12937">
    <property type="entry name" value="F-box-like"/>
    <property type="match status" value="1"/>
</dbReference>
<evidence type="ECO:0000256" key="2">
    <source>
        <dbReference type="ARBA" id="ARBA00022786"/>
    </source>
</evidence>
<dbReference type="InterPro" id="IPR001680">
    <property type="entry name" value="WD40_rpt"/>
</dbReference>
<evidence type="ECO:0000256" key="1">
    <source>
        <dbReference type="ARBA" id="ARBA00004906"/>
    </source>
</evidence>
<dbReference type="InterPro" id="IPR052121">
    <property type="entry name" value="F-box_SCF_Substrate_Recog"/>
</dbReference>
<sequence>MAKRKLSCTEDNTHGVGPSRKQQLLRHSDYFSKLSDEALLLIFSYLSSGDLTACASVSKTWNTLASDSLVWKRLFYSQFVEPRLPKRFWLRRHAEDQFFHRSREHEPDSEWKSLYRLRYNWHKGRCSIGTIDVSSLPSDTWDANIGERLEQNMIVRFRGRSIFTVDNDFGLRAWDARGGLIATVAMPRTHLDEDGREVAYGAPSALYIHTQENIAGGGQAELTIIVGFTCGGFALYTTRDDKYRSFDLRYTHSPASHQDSVTAIVYEYPFLVTLSRDQRVNIYRFQRSDDQNENKFLADATVVSSLKSQTIHGPTSLSMRKAAQNERVFATIAYSHPFLSSGWTVAIQEIELDPERGLVNLRAASSLPKESPIIGSPRSLRSRKASHLPALFELDFGFNETLSPPTSLSYSHPFLLSSHTDNTLISYLVKSTNLELTISEGKRLWGHTSGIAQVEVKDRGKAVSISSNGCEIRVWDLESYPLGRDDSVESVKLRIGEDNLSPLADEMEGVRLGKCFGFDDEKVVVEQEKRQGRTIMLYDFT</sequence>
<dbReference type="OrthoDB" id="3219396at2759"/>
<dbReference type="STRING" id="675824.A0A1E3Q6A0"/>
<keyword evidence="3" id="KW-0853">WD repeat</keyword>
<name>A0A1E3Q6A0_LIPST</name>
<dbReference type="EMBL" id="KV454294">
    <property type="protein sequence ID" value="ODQ73108.1"/>
    <property type="molecule type" value="Genomic_DNA"/>
</dbReference>
<evidence type="ECO:0000259" key="5">
    <source>
        <dbReference type="PROSITE" id="PS50181"/>
    </source>
</evidence>
<dbReference type="Gene3D" id="2.130.10.10">
    <property type="entry name" value="YVTN repeat-like/Quinoprotein amine dehydrogenase"/>
    <property type="match status" value="1"/>
</dbReference>
<keyword evidence="2" id="KW-0833">Ubl conjugation pathway</keyword>
<dbReference type="SMART" id="SM00256">
    <property type="entry name" value="FBOX"/>
    <property type="match status" value="1"/>
</dbReference>
<proteinExistence type="predicted"/>
<evidence type="ECO:0000256" key="3">
    <source>
        <dbReference type="PROSITE-ProRule" id="PRU00221"/>
    </source>
</evidence>
<dbReference type="PANTHER" id="PTHR46550">
    <property type="entry name" value="F-BOX ONLY PROTEIN 3"/>
    <property type="match status" value="1"/>
</dbReference>
<feature type="region of interest" description="Disordered" evidence="4">
    <location>
        <begin position="1"/>
        <end position="20"/>
    </location>
</feature>